<name>B8KRJ8_9GAMM</name>
<evidence type="ECO:0000259" key="5">
    <source>
        <dbReference type="Pfam" id="PF00582"/>
    </source>
</evidence>
<dbReference type="EMBL" id="DS999411">
    <property type="protein sequence ID" value="EED34969.1"/>
    <property type="molecule type" value="Genomic_DNA"/>
</dbReference>
<dbReference type="Pfam" id="PF00582">
    <property type="entry name" value="Usp"/>
    <property type="match status" value="1"/>
</dbReference>
<comment type="similarity">
    <text evidence="2">Belongs to the universal stress protein A family.</text>
</comment>
<evidence type="ECO:0000256" key="1">
    <source>
        <dbReference type="ARBA" id="ARBA00004496"/>
    </source>
</evidence>
<evidence type="ECO:0000256" key="4">
    <source>
        <dbReference type="ARBA" id="ARBA00037131"/>
    </source>
</evidence>
<dbReference type="GO" id="GO:0005737">
    <property type="term" value="C:cytoplasm"/>
    <property type="evidence" value="ECO:0007669"/>
    <property type="project" value="UniProtKB-SubCell"/>
</dbReference>
<gene>
    <name evidence="6" type="ORF">NOR51B_909</name>
</gene>
<dbReference type="SUPFAM" id="SSF52402">
    <property type="entry name" value="Adenine nucleotide alpha hydrolases-like"/>
    <property type="match status" value="2"/>
</dbReference>
<dbReference type="Gene3D" id="3.40.50.12370">
    <property type="match status" value="1"/>
</dbReference>
<accession>B8KRJ8</accession>
<comment type="subcellular location">
    <subcellularLocation>
        <location evidence="1">Cytoplasm</location>
    </subcellularLocation>
</comment>
<dbReference type="OrthoDB" id="239260at2"/>
<sequence length="287" mass="31674">MNKVLIVADIEDKCSATPRGLSLAREMDLQPEVVAFAWVDLSKLALNEATSAEAKKKIIAERRAAVEARVEKYAQGESVKVTVVWAKEIHDWICKRAENGYAAVVKTRHQTESIGHTPTDWHLLRECPAPVLLVGKKRWKKASTILATVDLNAKKKVKQQLNIDVILEARHFAEIFDAELKVLGVLEVPTLLADLDLVDPKTYADERKKEAQPIIDALVEATGVARSAFKLKRGPVAETIVSEASRLKTQLVVMGTVGRRGVKAKVIGNTAEEVLHLLKSDTLTLKP</sequence>
<proteinExistence type="inferred from homology"/>
<dbReference type="STRING" id="565045.NOR51B_909"/>
<keyword evidence="7" id="KW-1185">Reference proteome</keyword>
<protein>
    <submittedName>
        <fullName evidence="6">UspA domain protein</fullName>
    </submittedName>
</protein>
<feature type="domain" description="UspA" evidence="5">
    <location>
        <begin position="168"/>
        <end position="284"/>
    </location>
</feature>
<evidence type="ECO:0000313" key="6">
    <source>
        <dbReference type="EMBL" id="EED34969.1"/>
    </source>
</evidence>
<dbReference type="eggNOG" id="COG0589">
    <property type="taxonomic scope" value="Bacteria"/>
</dbReference>
<dbReference type="InterPro" id="IPR006016">
    <property type="entry name" value="UspA"/>
</dbReference>
<keyword evidence="3" id="KW-0963">Cytoplasm</keyword>
<reference evidence="7" key="1">
    <citation type="journal article" date="2013" name="BMC Microbiol.">
        <title>Taxonomy and evolution of bacteriochlorophyll a-containing members of the OM60/NOR5 clade of marine gammaproteobacteria: description of Luminiphilus syltensis gen. nov., sp. nov., reclassification of Haliea rubra as Pseudohaliea rubra gen. nov., comb. nov., and emendation of Chromatocurvus halotolerans.</title>
        <authorList>
            <person name="Spring S."/>
            <person name="Riedel T."/>
            <person name="Sproer C."/>
            <person name="Yan S."/>
            <person name="Harder J."/>
            <person name="Fuchs B.M."/>
        </authorList>
    </citation>
    <scope>NUCLEOTIDE SEQUENCE [LARGE SCALE GENOMIC DNA]</scope>
    <source>
        <strain evidence="7">NOR51-B</strain>
    </source>
</reference>
<dbReference type="RefSeq" id="WP_009019716.1">
    <property type="nucleotide sequence ID" value="NZ_DS999411.1"/>
</dbReference>
<dbReference type="PANTHER" id="PTHR47892">
    <property type="entry name" value="UNIVERSAL STRESS PROTEIN E"/>
    <property type="match status" value="1"/>
</dbReference>
<dbReference type="Proteomes" id="UP000004699">
    <property type="component" value="Unassembled WGS sequence"/>
</dbReference>
<evidence type="ECO:0000256" key="3">
    <source>
        <dbReference type="ARBA" id="ARBA00022490"/>
    </source>
</evidence>
<organism evidence="6 7">
    <name type="scientific">Luminiphilus syltensis NOR5-1B</name>
    <dbReference type="NCBI Taxonomy" id="565045"/>
    <lineage>
        <taxon>Bacteria</taxon>
        <taxon>Pseudomonadati</taxon>
        <taxon>Pseudomonadota</taxon>
        <taxon>Gammaproteobacteria</taxon>
        <taxon>Cellvibrionales</taxon>
        <taxon>Halieaceae</taxon>
        <taxon>Luminiphilus</taxon>
    </lineage>
</organism>
<evidence type="ECO:0000313" key="7">
    <source>
        <dbReference type="Proteomes" id="UP000004699"/>
    </source>
</evidence>
<evidence type="ECO:0000256" key="2">
    <source>
        <dbReference type="ARBA" id="ARBA00008791"/>
    </source>
</evidence>
<dbReference type="HOGENOM" id="CLU_049301_1_2_6"/>
<dbReference type="PANTHER" id="PTHR47892:SF1">
    <property type="entry name" value="UNIVERSAL STRESS PROTEIN E"/>
    <property type="match status" value="1"/>
</dbReference>
<dbReference type="AlphaFoldDB" id="B8KRJ8"/>
<comment type="function">
    <text evidence="4">Required for resistance to DNA-damaging agents.</text>
</comment>